<dbReference type="Proteomes" id="UP000036902">
    <property type="component" value="Chromosome"/>
</dbReference>
<dbReference type="STRING" id="1134435.AC731_004275"/>
<dbReference type="EMBL" id="CP014646">
    <property type="protein sequence ID" value="AMO36218.1"/>
    <property type="molecule type" value="Genomic_DNA"/>
</dbReference>
<evidence type="ECO:0000313" key="1">
    <source>
        <dbReference type="EMBL" id="AMO36218.1"/>
    </source>
</evidence>
<name>A0A140IEP3_9RHOO</name>
<organism evidence="1 2">
    <name type="scientific">Thauera humireducens</name>
    <dbReference type="NCBI Taxonomy" id="1134435"/>
    <lineage>
        <taxon>Bacteria</taxon>
        <taxon>Pseudomonadati</taxon>
        <taxon>Pseudomonadota</taxon>
        <taxon>Betaproteobacteria</taxon>
        <taxon>Rhodocyclales</taxon>
        <taxon>Zoogloeaceae</taxon>
        <taxon>Thauera</taxon>
    </lineage>
</organism>
<dbReference type="AlphaFoldDB" id="A0A140IEP3"/>
<keyword evidence="2" id="KW-1185">Reference proteome</keyword>
<dbReference type="Gene3D" id="3.40.720.10">
    <property type="entry name" value="Alkaline Phosphatase, subunit A"/>
    <property type="match status" value="1"/>
</dbReference>
<dbReference type="PANTHER" id="PTHR10151:SF120">
    <property type="entry name" value="BIS(5'-ADENOSYL)-TRIPHOSPHATASE"/>
    <property type="match status" value="1"/>
</dbReference>
<accession>A0A140IEP3</accession>
<proteinExistence type="predicted"/>
<dbReference type="SUPFAM" id="SSF53649">
    <property type="entry name" value="Alkaline phosphatase-like"/>
    <property type="match status" value="1"/>
</dbReference>
<gene>
    <name evidence="1" type="ORF">AC731_004275</name>
</gene>
<dbReference type="GO" id="GO:0016787">
    <property type="term" value="F:hydrolase activity"/>
    <property type="evidence" value="ECO:0007669"/>
    <property type="project" value="UniProtKB-ARBA"/>
</dbReference>
<dbReference type="RefSeq" id="WP_004251560.1">
    <property type="nucleotide sequence ID" value="NZ_CP014646.1"/>
</dbReference>
<dbReference type="InterPro" id="IPR017850">
    <property type="entry name" value="Alkaline_phosphatase_core_sf"/>
</dbReference>
<dbReference type="KEGG" id="thu:AC731_004275"/>
<evidence type="ECO:0000313" key="2">
    <source>
        <dbReference type="Proteomes" id="UP000036902"/>
    </source>
</evidence>
<protein>
    <submittedName>
        <fullName evidence="1">Phosphodiesterase</fullName>
    </submittedName>
</protein>
<dbReference type="PANTHER" id="PTHR10151">
    <property type="entry name" value="ECTONUCLEOTIDE PYROPHOSPHATASE/PHOSPHODIESTERASE"/>
    <property type="match status" value="1"/>
</dbReference>
<sequence length="392" mass="42401">MDTKSDAWPAGCVLPDYGPGGIYGLASALRTWLHDTDAGLDVARVAPGEAATVVLLVIDGLGAHALDSFGRGSALAADWHVTLTSVFPSTTASAVTTLMTGASPAEHGLNGWFIHDRRFGGVIAPLPLEARGDGPLHALRLTSRLFTQRSMFRDARRPAFMVSPQQIAFSPFSRHHARGACVRGYDTLERLQDEILGAVEGVGRQGGFVHAYYPRFDAISHAYGCRSPRAIACFHKIDAMYARLCERLRGKGVRILVTADHGFIDSAPERTVGIEPESEVARMLDAPLFGERRLAFCAVREGAHEEFEAWARNELAGRAVVMRGEDCIASGVFGPGRRNTRLAERVGTHVLLMEPGWTIVDQVEGEEPFTLIGVHGGLTADEMRVPLVLATP</sequence>
<dbReference type="Pfam" id="PF01663">
    <property type="entry name" value="Phosphodiest"/>
    <property type="match status" value="1"/>
</dbReference>
<dbReference type="InterPro" id="IPR002591">
    <property type="entry name" value="Phosphodiest/P_Trfase"/>
</dbReference>
<reference evidence="2" key="1">
    <citation type="submission" date="2016-03" db="EMBL/GenBank/DDBJ databases">
        <authorList>
            <person name="Ma C."/>
            <person name="Zhou S."/>
            <person name="Yang G."/>
        </authorList>
    </citation>
    <scope>NUCLEOTIDE SEQUENCE [LARGE SCALE GENOMIC DNA]</scope>
    <source>
        <strain evidence="2">SgZ-1</strain>
    </source>
</reference>